<accession>A0A4R5DL51</accession>
<keyword evidence="1" id="KW-0645">Protease</keyword>
<keyword evidence="1" id="KW-0121">Carboxypeptidase</keyword>
<proteinExistence type="predicted"/>
<dbReference type="GO" id="GO:0004180">
    <property type="term" value="F:carboxypeptidase activity"/>
    <property type="evidence" value="ECO:0007669"/>
    <property type="project" value="UniProtKB-KW"/>
</dbReference>
<dbReference type="InterPro" id="IPR008969">
    <property type="entry name" value="CarboxyPept-like_regulatory"/>
</dbReference>
<gene>
    <name evidence="1" type="ORF">E0F88_24450</name>
</gene>
<sequence length="127" mass="14013">MLYKNRYTRQTLIKFVLIIPAICLFVTLSSGNPTKTEVNYETFLIENISIEGIVRDEEGKLIKDATVSIKGTRNSTTTGEKGTFKLTDVAIGSTLTVAHSSYESYTIEVTGVTTLDVIVLQKRSSTN</sequence>
<dbReference type="RefSeq" id="WP_131960918.1">
    <property type="nucleotide sequence ID" value="NZ_SMFL01000011.1"/>
</dbReference>
<name>A0A4R5DL51_9BACT</name>
<protein>
    <submittedName>
        <fullName evidence="1">Carboxypeptidase regulatory-like domain-containing protein</fullName>
    </submittedName>
</protein>
<comment type="caution">
    <text evidence="1">The sequence shown here is derived from an EMBL/GenBank/DDBJ whole genome shotgun (WGS) entry which is preliminary data.</text>
</comment>
<evidence type="ECO:0000313" key="2">
    <source>
        <dbReference type="Proteomes" id="UP000294850"/>
    </source>
</evidence>
<dbReference type="Pfam" id="PF13620">
    <property type="entry name" value="CarboxypepD_reg"/>
    <property type="match status" value="1"/>
</dbReference>
<evidence type="ECO:0000313" key="1">
    <source>
        <dbReference type="EMBL" id="TDE11585.1"/>
    </source>
</evidence>
<reference evidence="1 2" key="1">
    <citation type="submission" date="2019-03" db="EMBL/GenBank/DDBJ databases">
        <title>Dyadobacter AR-3-6 sp. nov., isolated from arctic soil.</title>
        <authorList>
            <person name="Chaudhary D.K."/>
        </authorList>
    </citation>
    <scope>NUCLEOTIDE SEQUENCE [LARGE SCALE GENOMIC DNA]</scope>
    <source>
        <strain evidence="1 2">AR-3-6</strain>
    </source>
</reference>
<dbReference type="Proteomes" id="UP000294850">
    <property type="component" value="Unassembled WGS sequence"/>
</dbReference>
<dbReference type="SUPFAM" id="SSF49464">
    <property type="entry name" value="Carboxypeptidase regulatory domain-like"/>
    <property type="match status" value="1"/>
</dbReference>
<keyword evidence="1" id="KW-0378">Hydrolase</keyword>
<dbReference type="EMBL" id="SMFL01000011">
    <property type="protein sequence ID" value="TDE11585.1"/>
    <property type="molecule type" value="Genomic_DNA"/>
</dbReference>
<dbReference type="AlphaFoldDB" id="A0A4R5DL51"/>
<organism evidence="1 2">
    <name type="scientific">Dyadobacter psychrotolerans</name>
    <dbReference type="NCBI Taxonomy" id="2541721"/>
    <lineage>
        <taxon>Bacteria</taxon>
        <taxon>Pseudomonadati</taxon>
        <taxon>Bacteroidota</taxon>
        <taxon>Cytophagia</taxon>
        <taxon>Cytophagales</taxon>
        <taxon>Spirosomataceae</taxon>
        <taxon>Dyadobacter</taxon>
    </lineage>
</organism>
<dbReference type="Gene3D" id="2.60.40.1120">
    <property type="entry name" value="Carboxypeptidase-like, regulatory domain"/>
    <property type="match status" value="1"/>
</dbReference>
<keyword evidence="2" id="KW-1185">Reference proteome</keyword>